<dbReference type="PRINTS" id="PR00081">
    <property type="entry name" value="GDHRDH"/>
</dbReference>
<dbReference type="Gene3D" id="3.40.50.720">
    <property type="entry name" value="NAD(P)-binding Rossmann-like Domain"/>
    <property type="match status" value="1"/>
</dbReference>
<dbReference type="AlphaFoldDB" id="A0A1B6JRN4"/>
<accession>A0A1B6JRN4</accession>
<protein>
    <recommendedName>
        <fullName evidence="5">Dehydrogenase/reductase SDR family member 11</fullName>
    </recommendedName>
</protein>
<evidence type="ECO:0000256" key="2">
    <source>
        <dbReference type="ARBA" id="ARBA00023002"/>
    </source>
</evidence>
<dbReference type="PROSITE" id="PS00061">
    <property type="entry name" value="ADH_SHORT"/>
    <property type="match status" value="1"/>
</dbReference>
<keyword evidence="2" id="KW-0560">Oxidoreductase</keyword>
<comment type="similarity">
    <text evidence="1 3">Belongs to the short-chain dehydrogenases/reductases (SDR) family.</text>
</comment>
<dbReference type="Pfam" id="PF00106">
    <property type="entry name" value="adh_short"/>
    <property type="match status" value="1"/>
</dbReference>
<dbReference type="PANTHER" id="PTHR43115">
    <property type="entry name" value="DEHYDROGENASE/REDUCTASE SDR FAMILY MEMBER 11"/>
    <property type="match status" value="1"/>
</dbReference>
<evidence type="ECO:0000256" key="1">
    <source>
        <dbReference type="ARBA" id="ARBA00006484"/>
    </source>
</evidence>
<reference evidence="4" key="1">
    <citation type="submission" date="2015-11" db="EMBL/GenBank/DDBJ databases">
        <title>De novo transcriptome assembly of four potential Pierce s Disease insect vectors from Arizona vineyards.</title>
        <authorList>
            <person name="Tassone E.E."/>
        </authorList>
    </citation>
    <scope>NUCLEOTIDE SEQUENCE</scope>
</reference>
<dbReference type="PANTHER" id="PTHR43115:SF4">
    <property type="entry name" value="DEHYDROGENASE_REDUCTASE SDR FAMILY MEMBER 11"/>
    <property type="match status" value="1"/>
</dbReference>
<dbReference type="SUPFAM" id="SSF51735">
    <property type="entry name" value="NAD(P)-binding Rossmann-fold domains"/>
    <property type="match status" value="1"/>
</dbReference>
<evidence type="ECO:0000256" key="3">
    <source>
        <dbReference type="RuleBase" id="RU000363"/>
    </source>
</evidence>
<dbReference type="FunFam" id="3.40.50.720:FF:000047">
    <property type="entry name" value="NADP-dependent L-serine/L-allo-threonine dehydrogenase"/>
    <property type="match status" value="1"/>
</dbReference>
<organism evidence="4">
    <name type="scientific">Homalodisca liturata</name>
    <dbReference type="NCBI Taxonomy" id="320908"/>
    <lineage>
        <taxon>Eukaryota</taxon>
        <taxon>Metazoa</taxon>
        <taxon>Ecdysozoa</taxon>
        <taxon>Arthropoda</taxon>
        <taxon>Hexapoda</taxon>
        <taxon>Insecta</taxon>
        <taxon>Pterygota</taxon>
        <taxon>Neoptera</taxon>
        <taxon>Paraneoptera</taxon>
        <taxon>Hemiptera</taxon>
        <taxon>Auchenorrhyncha</taxon>
        <taxon>Membracoidea</taxon>
        <taxon>Cicadellidae</taxon>
        <taxon>Cicadellinae</taxon>
        <taxon>Proconiini</taxon>
        <taxon>Homalodisca</taxon>
    </lineage>
</organism>
<evidence type="ECO:0000313" key="4">
    <source>
        <dbReference type="EMBL" id="JAT01836.1"/>
    </source>
</evidence>
<dbReference type="InterPro" id="IPR036291">
    <property type="entry name" value="NAD(P)-bd_dom_sf"/>
</dbReference>
<dbReference type="InterPro" id="IPR002347">
    <property type="entry name" value="SDR_fam"/>
</dbReference>
<gene>
    <name evidence="4" type="ORF">g.22426</name>
</gene>
<dbReference type="PRINTS" id="PR00080">
    <property type="entry name" value="SDRFAMILY"/>
</dbReference>
<evidence type="ECO:0008006" key="5">
    <source>
        <dbReference type="Google" id="ProtNLM"/>
    </source>
</evidence>
<feature type="non-terminal residue" evidence="4">
    <location>
        <position position="1"/>
    </location>
</feature>
<dbReference type="EMBL" id="GECU01005871">
    <property type="protein sequence ID" value="JAT01836.1"/>
    <property type="molecule type" value="Transcribed_RNA"/>
</dbReference>
<sequence>SISRCKVMERWRGRVAVVTGASAGIGAAITRALVEQGMIVVGLARREALLQELATELSDSEGKLIPRKCDLSVESDIVEAFEWIEETLKGADVIINNAGIMDNTPLLDAPTTIWRQMLDINILALVICSKLALNSMLSRGVDDGHVININSLLGHKVMGNLLPFYSSTKWAVTALCRAFQNELFVRQSHIRVTSMCPGLTRTEQADSFKEGKDDAALSPADVADAVIYALSTPSTVIIEEMKIAPNDGRIGHSLAPTRTNQI</sequence>
<name>A0A1B6JRN4_9HEMI</name>
<dbReference type="GO" id="GO:0016616">
    <property type="term" value="F:oxidoreductase activity, acting on the CH-OH group of donors, NAD or NADP as acceptor"/>
    <property type="evidence" value="ECO:0007669"/>
    <property type="project" value="UniProtKB-ARBA"/>
</dbReference>
<dbReference type="InterPro" id="IPR020904">
    <property type="entry name" value="Sc_DH/Rdtase_CS"/>
</dbReference>
<proteinExistence type="inferred from homology"/>